<evidence type="ECO:0000256" key="1">
    <source>
        <dbReference type="SAM" id="MobiDB-lite"/>
    </source>
</evidence>
<organism evidence="2 3">
    <name type="scientific">Arthroderma otae (strain ATCC MYA-4605 / CBS 113480)</name>
    <name type="common">Microsporum canis</name>
    <dbReference type="NCBI Taxonomy" id="554155"/>
    <lineage>
        <taxon>Eukaryota</taxon>
        <taxon>Fungi</taxon>
        <taxon>Dikarya</taxon>
        <taxon>Ascomycota</taxon>
        <taxon>Pezizomycotina</taxon>
        <taxon>Eurotiomycetes</taxon>
        <taxon>Eurotiomycetidae</taxon>
        <taxon>Onygenales</taxon>
        <taxon>Arthrodermataceae</taxon>
        <taxon>Microsporum</taxon>
    </lineage>
</organism>
<dbReference type="STRING" id="554155.C5FMM7"/>
<evidence type="ECO:0008006" key="4">
    <source>
        <dbReference type="Google" id="ProtNLM"/>
    </source>
</evidence>
<keyword evidence="3" id="KW-1185">Reference proteome</keyword>
<feature type="region of interest" description="Disordered" evidence="1">
    <location>
        <begin position="865"/>
        <end position="939"/>
    </location>
</feature>
<feature type="region of interest" description="Disordered" evidence="1">
    <location>
        <begin position="281"/>
        <end position="324"/>
    </location>
</feature>
<feature type="region of interest" description="Disordered" evidence="1">
    <location>
        <begin position="1"/>
        <end position="188"/>
    </location>
</feature>
<accession>C5FMM7</accession>
<feature type="compositionally biased region" description="Polar residues" evidence="1">
    <location>
        <begin position="898"/>
        <end position="914"/>
    </location>
</feature>
<dbReference type="RefSeq" id="XP_002848443.1">
    <property type="nucleotide sequence ID" value="XM_002848397.1"/>
</dbReference>
<dbReference type="HOGENOM" id="CLU_007201_1_1_1"/>
<feature type="compositionally biased region" description="Low complexity" evidence="1">
    <location>
        <begin position="138"/>
        <end position="153"/>
    </location>
</feature>
<name>C5FMM7_ARTOC</name>
<feature type="compositionally biased region" description="Polar residues" evidence="1">
    <location>
        <begin position="871"/>
        <end position="880"/>
    </location>
</feature>
<dbReference type="eggNOG" id="ENOG502QQTI">
    <property type="taxonomic scope" value="Eukaryota"/>
</dbReference>
<reference evidence="3" key="1">
    <citation type="journal article" date="2012" name="MBio">
        <title>Comparative genome analysis of Trichophyton rubrum and related dermatophytes reveals candidate genes involved in infection.</title>
        <authorList>
            <person name="Martinez D.A."/>
            <person name="Oliver B.G."/>
            <person name="Graeser Y."/>
            <person name="Goldberg J.M."/>
            <person name="Li W."/>
            <person name="Martinez-Rossi N.M."/>
            <person name="Monod M."/>
            <person name="Shelest E."/>
            <person name="Barton R.C."/>
            <person name="Birch E."/>
            <person name="Brakhage A.A."/>
            <person name="Chen Z."/>
            <person name="Gurr S.J."/>
            <person name="Heiman D."/>
            <person name="Heitman J."/>
            <person name="Kosti I."/>
            <person name="Rossi A."/>
            <person name="Saif S."/>
            <person name="Samalova M."/>
            <person name="Saunders C.W."/>
            <person name="Shea T."/>
            <person name="Summerbell R.C."/>
            <person name="Xu J."/>
            <person name="Young S."/>
            <person name="Zeng Q."/>
            <person name="Birren B.W."/>
            <person name="Cuomo C.A."/>
            <person name="White T.C."/>
        </authorList>
    </citation>
    <scope>NUCLEOTIDE SEQUENCE [LARGE SCALE GENOMIC DNA]</scope>
    <source>
        <strain evidence="3">ATCC MYA-4605 / CBS 113480</strain>
    </source>
</reference>
<sequence>MDDIRMNGRPATVTAVPSSVSNSSPVTHNPTQQQPQPQPQQQQPQQPQPQQPQQPQDLNTRFSPQRSISPPAQHRRGYQACDPCVDNPRPPPCVRCRRESKRCEFSATRRKRKISEESDDKGSSVLRRDKRMMVADGSVSPSMDSDSISSPIPNGVTSHPRGSLPPFENDPRPNGSAAQRKWSNATAPPHRICIPPTGISVPAPTSIPLDQYHAHRASFSSAVRPTLPPHVLESGQHMMNKTAAELLSPAISNTHDALHLLSEAAGRTEDLNRQQMEYQYNGRHSSTSTFASVSPGQQNGTPGRGSRSNSTTHQGAGMSWYNQNRGGSPSVEVLVEGTDAGLSPPKASHDLDYSKARRAWSRLRFIRAGWFSVDEAMSYIEYSPSTHLTLLTEEPVLTVTMLTIASRHMKLSGNGANSRAYSIHEKLWSYLRGMIERLFWGQEKFGDCGGASAPRQFDASNPLSAGHGQRGGGQLRSIGTVEALLLLTDWHPRALHFPPGDDENTLLDVDPQQLNYFDGEGDDHFHDHPGKGQGSPGEGRLAFYKWLEPVWRSDRMSWMLLSTAQALAFELGIFDQKNDLRASTETSCEIARKRRLRRLILVYVSQSSGRLGIPSMLPLPQWNQNTEPPRVEDMHSPNFHEDYMIDMMQDCWMDISKIMYNSNQVLFLSKELTTNLIKSGQYRDRIDEFTPSLRDFKAKLDKLSALQAVVERWTTMNEAGSSANQNHANGTANGTSSGAGTVPLQVLLEQYEVNEPYIQEVVDASRRILQIVLEGFVPGDILKHAPVRTYFRILSGMIFILKTFTLGAKEDDVRVSLELQDRTIECLRTCVVDDVHLSVTIADLLQLLTSNIRNRFLRFAPFDRVGESGSRHQSPAPTSEQDSRDQQHHHSGEHSDYRWQQNHNNGTPSTSGFSFDNHHPTSAPPTTHHDPLANIPVQPINSSSINVSFMPPPPSVYYNYYDPSSTSPKMEMDESSSTVAPPAINTSAPSNNNTTQANSNSMSDWFALPLDQFFNSSTAGVDQGLGGTGPMVGEFDMLEVLLKEQYTGDNNTNGTSTNGPAPVAAVATNGSGMSSHFI</sequence>
<proteinExistence type="predicted"/>
<dbReference type="EMBL" id="DS995703">
    <property type="protein sequence ID" value="EEQ31130.1"/>
    <property type="molecule type" value="Genomic_DNA"/>
</dbReference>
<dbReference type="GO" id="GO:0045944">
    <property type="term" value="P:positive regulation of transcription by RNA polymerase II"/>
    <property type="evidence" value="ECO:0007669"/>
    <property type="project" value="TreeGrafter"/>
</dbReference>
<dbReference type="VEuPathDB" id="FungiDB:MCYG_03949"/>
<dbReference type="OrthoDB" id="2262349at2759"/>
<dbReference type="PANTHER" id="PTHR31644">
    <property type="entry name" value="TRANSCRIPTIONAL ACTIVATOR ARO80-RELATED"/>
    <property type="match status" value="1"/>
</dbReference>
<evidence type="ECO:0000313" key="3">
    <source>
        <dbReference type="Proteomes" id="UP000002035"/>
    </source>
</evidence>
<dbReference type="GO" id="GO:0009074">
    <property type="term" value="P:aromatic amino acid family catabolic process"/>
    <property type="evidence" value="ECO:0007669"/>
    <property type="project" value="TreeGrafter"/>
</dbReference>
<dbReference type="GO" id="GO:0000981">
    <property type="term" value="F:DNA-binding transcription factor activity, RNA polymerase II-specific"/>
    <property type="evidence" value="ECO:0007669"/>
    <property type="project" value="TreeGrafter"/>
</dbReference>
<dbReference type="OMA" id="DWHPRNL"/>
<dbReference type="AlphaFoldDB" id="C5FMM7"/>
<dbReference type="PANTHER" id="PTHR31644:SF2">
    <property type="entry name" value="TRANSCRIPTIONAL ACTIVATOR ARO80-RELATED"/>
    <property type="match status" value="1"/>
</dbReference>
<dbReference type="InterPro" id="IPR052780">
    <property type="entry name" value="AAA_Catabolism_Regulators"/>
</dbReference>
<feature type="compositionally biased region" description="Low complexity" evidence="1">
    <location>
        <begin position="980"/>
        <end position="1000"/>
    </location>
</feature>
<gene>
    <name evidence="2" type="ORF">MCYG_03949</name>
</gene>
<dbReference type="CDD" id="cd12148">
    <property type="entry name" value="fungal_TF_MHR"/>
    <property type="match status" value="1"/>
</dbReference>
<evidence type="ECO:0000313" key="2">
    <source>
        <dbReference type="EMBL" id="EEQ31130.1"/>
    </source>
</evidence>
<dbReference type="Proteomes" id="UP000002035">
    <property type="component" value="Unassembled WGS sequence"/>
</dbReference>
<feature type="compositionally biased region" description="Low complexity" evidence="1">
    <location>
        <begin position="10"/>
        <end position="45"/>
    </location>
</feature>
<feature type="region of interest" description="Disordered" evidence="1">
    <location>
        <begin position="965"/>
        <end position="1000"/>
    </location>
</feature>
<dbReference type="GeneID" id="9222765"/>
<feature type="compositionally biased region" description="Basic and acidic residues" evidence="1">
    <location>
        <begin position="881"/>
        <end position="897"/>
    </location>
</feature>
<protein>
    <recommendedName>
        <fullName evidence="4">Zn(2)-C6 fungal-type domain-containing protein</fullName>
    </recommendedName>
</protein>
<feature type="compositionally biased region" description="Polar residues" evidence="1">
    <location>
        <begin position="57"/>
        <end position="70"/>
    </location>
</feature>
<dbReference type="GO" id="GO:0005634">
    <property type="term" value="C:nucleus"/>
    <property type="evidence" value="ECO:0007669"/>
    <property type="project" value="TreeGrafter"/>
</dbReference>